<comment type="caution">
    <text evidence="1">The sequence shown here is derived from an EMBL/GenBank/DDBJ whole genome shotgun (WGS) entry which is preliminary data.</text>
</comment>
<dbReference type="AlphaFoldDB" id="A0AAW5BR01"/>
<sequence length="103" mass="11960">MILKGDNQEIELKVTGYEYPHPTKSYWDNNWLMLYCGKKFGGYTAANRLACFLTVELKRLHCLLEEFSSGRSDGFDWGGTEPNLAISMRRRQDVWYPGYPLLS</sequence>
<organism evidence="1 4">
    <name type="scientific">Enterocloster aldenensis</name>
    <dbReference type="NCBI Taxonomy" id="358742"/>
    <lineage>
        <taxon>Bacteria</taxon>
        <taxon>Bacillati</taxon>
        <taxon>Bacillota</taxon>
        <taxon>Clostridia</taxon>
        <taxon>Lachnospirales</taxon>
        <taxon>Lachnospiraceae</taxon>
        <taxon>Enterocloster</taxon>
    </lineage>
</organism>
<protein>
    <submittedName>
        <fullName evidence="1">Uncharacterized protein</fullName>
    </submittedName>
</protein>
<name>A0AAW5BR01_9FIRM</name>
<reference evidence="1" key="3">
    <citation type="submission" date="2022-01" db="EMBL/GenBank/DDBJ databases">
        <title>Collection of gut derived symbiotic bacterial strains cultured from healthy donors.</title>
        <authorList>
            <person name="Lin H."/>
            <person name="Kohout C."/>
            <person name="Waligurski E."/>
            <person name="Pamer E.G."/>
        </authorList>
    </citation>
    <scope>NUCLEOTIDE SEQUENCE</scope>
    <source>
        <strain evidence="1">DFI.6.55</strain>
    </source>
</reference>
<reference evidence="2 3" key="1">
    <citation type="journal article" date="2020" name="Cell Host Microbe">
        <title>Functional and Genomic Variation between Human-Derived Isolates of Lachnospiraceae Reveals Inter- and Intra-Species Diversity.</title>
        <authorList>
            <person name="Sorbara M.T."/>
            <person name="Littmann E.R."/>
            <person name="Fontana E."/>
            <person name="Moody T.U."/>
            <person name="Kohout C.E."/>
            <person name="Gjonbalaj M."/>
            <person name="Eaton V."/>
            <person name="Seok R."/>
            <person name="Leiner I.M."/>
            <person name="Pamer E.G."/>
        </authorList>
    </citation>
    <scope>NUCLEOTIDE SEQUENCE [LARGE SCALE GENOMIC DNA]</scope>
    <source>
        <strain evidence="2 3">MSK.1.17</strain>
    </source>
</reference>
<dbReference type="Pfam" id="PF24716">
    <property type="entry name" value="WapI"/>
    <property type="match status" value="1"/>
</dbReference>
<reference evidence="2" key="2">
    <citation type="submission" date="2020-02" db="EMBL/GenBank/DDBJ databases">
        <authorList>
            <person name="Littmann E."/>
            <person name="Sorbara M."/>
        </authorList>
    </citation>
    <scope>NUCLEOTIDE SEQUENCE</scope>
    <source>
        <strain evidence="2">MSK.1.17</strain>
    </source>
</reference>
<evidence type="ECO:0000313" key="4">
    <source>
        <dbReference type="Proteomes" id="UP001299608"/>
    </source>
</evidence>
<dbReference type="InterPro" id="IPR056510">
    <property type="entry name" value="WapI"/>
</dbReference>
<keyword evidence="3" id="KW-1185">Reference proteome</keyword>
<dbReference type="EMBL" id="JAAITT010000009">
    <property type="protein sequence ID" value="NSJ48673.1"/>
    <property type="molecule type" value="Genomic_DNA"/>
</dbReference>
<gene>
    <name evidence="2" type="ORF">G5B36_08145</name>
    <name evidence="1" type="ORF">L0N08_03315</name>
</gene>
<dbReference type="EMBL" id="JAKNGE010000003">
    <property type="protein sequence ID" value="MCG4744437.1"/>
    <property type="molecule type" value="Genomic_DNA"/>
</dbReference>
<accession>A0AAW5BR01</accession>
<dbReference type="Proteomes" id="UP001299608">
    <property type="component" value="Unassembled WGS sequence"/>
</dbReference>
<evidence type="ECO:0000313" key="2">
    <source>
        <dbReference type="EMBL" id="NSJ48673.1"/>
    </source>
</evidence>
<proteinExistence type="predicted"/>
<dbReference type="Proteomes" id="UP000669239">
    <property type="component" value="Unassembled WGS sequence"/>
</dbReference>
<evidence type="ECO:0000313" key="3">
    <source>
        <dbReference type="Proteomes" id="UP000669239"/>
    </source>
</evidence>
<dbReference type="RefSeq" id="WP_173906026.1">
    <property type="nucleotide sequence ID" value="NZ_JAAITT010000009.1"/>
</dbReference>
<evidence type="ECO:0000313" key="1">
    <source>
        <dbReference type="EMBL" id="MCG4744437.1"/>
    </source>
</evidence>